<name>A0ABM6JFP8_9GAMM</name>
<dbReference type="InterPro" id="IPR036010">
    <property type="entry name" value="2Fe-2S_ferredoxin-like_sf"/>
</dbReference>
<dbReference type="Gene3D" id="1.10.150.120">
    <property type="entry name" value="[2Fe-2S]-binding domain"/>
    <property type="match status" value="1"/>
</dbReference>
<proteinExistence type="predicted"/>
<gene>
    <name evidence="3" type="ORF">SJ2017_0578</name>
</gene>
<accession>A0ABM6JFP8</accession>
<dbReference type="Gene3D" id="3.10.20.30">
    <property type="match status" value="1"/>
</dbReference>
<keyword evidence="4" id="KW-1185">Reference proteome</keyword>
<protein>
    <submittedName>
        <fullName evidence="3">Ferredoxin</fullName>
    </submittedName>
</protein>
<feature type="domain" description="2Fe-2S ferredoxin-type" evidence="2">
    <location>
        <begin position="4"/>
        <end position="87"/>
    </location>
</feature>
<evidence type="ECO:0000313" key="3">
    <source>
        <dbReference type="EMBL" id="ARD20916.1"/>
    </source>
</evidence>
<dbReference type="SUPFAM" id="SSF54292">
    <property type="entry name" value="2Fe-2S ferredoxin-like"/>
    <property type="match status" value="1"/>
</dbReference>
<dbReference type="Pfam" id="PF01799">
    <property type="entry name" value="Fer2_2"/>
    <property type="match status" value="1"/>
</dbReference>
<dbReference type="PROSITE" id="PS51085">
    <property type="entry name" value="2FE2S_FER_2"/>
    <property type="match status" value="1"/>
</dbReference>
<dbReference type="SUPFAM" id="SSF47741">
    <property type="entry name" value="CO dehydrogenase ISP C-domain like"/>
    <property type="match status" value="1"/>
</dbReference>
<dbReference type="InterPro" id="IPR012675">
    <property type="entry name" value="Beta-grasp_dom_sf"/>
</dbReference>
<evidence type="ECO:0000313" key="4">
    <source>
        <dbReference type="Proteomes" id="UP000191820"/>
    </source>
</evidence>
<dbReference type="InterPro" id="IPR052914">
    <property type="entry name" value="Aldehyde_Oxdr_Iron-Sulfur"/>
</dbReference>
<dbReference type="Pfam" id="PF00111">
    <property type="entry name" value="Fer2"/>
    <property type="match status" value="1"/>
</dbReference>
<dbReference type="InterPro" id="IPR001041">
    <property type="entry name" value="2Fe-2S_ferredoxin-type"/>
</dbReference>
<evidence type="ECO:0000256" key="1">
    <source>
        <dbReference type="ARBA" id="ARBA00023075"/>
    </source>
</evidence>
<dbReference type="RefSeq" id="WP_080914827.1">
    <property type="nucleotide sequence ID" value="NZ_CP020472.1"/>
</dbReference>
<organism evidence="3 4">
    <name type="scientific">Shewanella japonica</name>
    <dbReference type="NCBI Taxonomy" id="93973"/>
    <lineage>
        <taxon>Bacteria</taxon>
        <taxon>Pseudomonadati</taxon>
        <taxon>Pseudomonadota</taxon>
        <taxon>Gammaproteobacteria</taxon>
        <taxon>Alteromonadales</taxon>
        <taxon>Shewanellaceae</taxon>
        <taxon>Shewanella</taxon>
    </lineage>
</organism>
<dbReference type="Proteomes" id="UP000191820">
    <property type="component" value="Chromosome"/>
</dbReference>
<keyword evidence="1" id="KW-0830">Ubiquinone</keyword>
<dbReference type="InterPro" id="IPR036884">
    <property type="entry name" value="2Fe-2S-bd_dom_sf"/>
</dbReference>
<reference evidence="3 4" key="1">
    <citation type="submission" date="2017-03" db="EMBL/GenBank/DDBJ databases">
        <title>Genome sequencing of Shewanella japonica KCTC 22435.</title>
        <authorList>
            <person name="Kim K.M."/>
        </authorList>
    </citation>
    <scope>NUCLEOTIDE SEQUENCE [LARGE SCALE GENOMIC DNA]</scope>
    <source>
        <strain evidence="3 4">KCTC 22435</strain>
    </source>
</reference>
<dbReference type="PANTHER" id="PTHR45331:SF2">
    <property type="entry name" value="OXIDOREDUCTASE WITH IRON-SULFUR SUBUNIT"/>
    <property type="match status" value="1"/>
</dbReference>
<dbReference type="PANTHER" id="PTHR45331">
    <property type="entry name" value="OXIDOREDUCTASE, IRON-SULPHUR BINDING SUBUNIT-RELATED-RELATED"/>
    <property type="match status" value="1"/>
</dbReference>
<sequence>MDNIPISFMVNGASIDAPTTDGDMALVDYLHERLGLAGTKFCCGIGECRACTVATRNGPNATMQTTLSCSTPVDSLNGLEIFTVEGLQQGDKLLPLQQAFLKHFSFQCGYCTPGFLMATWVLLQKLQLSPISESELDDAIEQGVGRNICRCSGYVRYYQAIRELALPLTREHLS</sequence>
<dbReference type="InterPro" id="IPR002888">
    <property type="entry name" value="2Fe-2S-bd"/>
</dbReference>
<evidence type="ECO:0000259" key="2">
    <source>
        <dbReference type="PROSITE" id="PS51085"/>
    </source>
</evidence>
<dbReference type="EMBL" id="CP020472">
    <property type="protein sequence ID" value="ARD20916.1"/>
    <property type="molecule type" value="Genomic_DNA"/>
</dbReference>